<evidence type="ECO:0000256" key="2">
    <source>
        <dbReference type="ARBA" id="ARBA00023125"/>
    </source>
</evidence>
<dbReference type="SUPFAM" id="SSF46689">
    <property type="entry name" value="Homeodomain-like"/>
    <property type="match status" value="2"/>
</dbReference>
<gene>
    <name evidence="6" type="ORF">PPEP_a1259</name>
</gene>
<dbReference type="InterPro" id="IPR018060">
    <property type="entry name" value="HTH_AraC"/>
</dbReference>
<evidence type="ECO:0000313" key="7">
    <source>
        <dbReference type="Proteomes" id="UP000660708"/>
    </source>
</evidence>
<evidence type="ECO:0000256" key="4">
    <source>
        <dbReference type="ARBA" id="ARBA00023163"/>
    </source>
</evidence>
<dbReference type="InterPro" id="IPR037923">
    <property type="entry name" value="HTH-like"/>
</dbReference>
<dbReference type="Pfam" id="PF12833">
    <property type="entry name" value="HTH_18"/>
    <property type="match status" value="1"/>
</dbReference>
<dbReference type="AlphaFoldDB" id="A0A8I0MUQ5"/>
<organism evidence="6 7">
    <name type="scientific">Pseudoalteromonas peptidolytica F12-50-A1</name>
    <dbReference type="NCBI Taxonomy" id="1315280"/>
    <lineage>
        <taxon>Bacteria</taxon>
        <taxon>Pseudomonadati</taxon>
        <taxon>Pseudomonadota</taxon>
        <taxon>Gammaproteobacteria</taxon>
        <taxon>Alteromonadales</taxon>
        <taxon>Pseudoalteromonadaceae</taxon>
        <taxon>Pseudoalteromonas</taxon>
    </lineage>
</organism>
<dbReference type="InterPro" id="IPR050204">
    <property type="entry name" value="AraC_XylS_family_regulators"/>
</dbReference>
<dbReference type="GO" id="GO:0043565">
    <property type="term" value="F:sequence-specific DNA binding"/>
    <property type="evidence" value="ECO:0007669"/>
    <property type="project" value="InterPro"/>
</dbReference>
<dbReference type="GO" id="GO:0003700">
    <property type="term" value="F:DNA-binding transcription factor activity"/>
    <property type="evidence" value="ECO:0007669"/>
    <property type="project" value="InterPro"/>
</dbReference>
<evidence type="ECO:0000256" key="1">
    <source>
        <dbReference type="ARBA" id="ARBA00023015"/>
    </source>
</evidence>
<keyword evidence="2" id="KW-0238">DNA-binding</keyword>
<dbReference type="InterPro" id="IPR003313">
    <property type="entry name" value="AraC-bd"/>
</dbReference>
<feature type="domain" description="HTH araC/xylS-type" evidence="5">
    <location>
        <begin position="170"/>
        <end position="266"/>
    </location>
</feature>
<protein>
    <recommendedName>
        <fullName evidence="5">HTH araC/xylS-type domain-containing protein</fullName>
    </recommendedName>
</protein>
<dbReference type="PROSITE" id="PS01124">
    <property type="entry name" value="HTH_ARAC_FAMILY_2"/>
    <property type="match status" value="1"/>
</dbReference>
<dbReference type="PANTHER" id="PTHR46796">
    <property type="entry name" value="HTH-TYPE TRANSCRIPTIONAL ACTIVATOR RHAS-RELATED"/>
    <property type="match status" value="1"/>
</dbReference>
<dbReference type="Pfam" id="PF02311">
    <property type="entry name" value="AraC_binding"/>
    <property type="match status" value="1"/>
</dbReference>
<dbReference type="InterPro" id="IPR020449">
    <property type="entry name" value="Tscrpt_reg_AraC-type_HTH"/>
</dbReference>
<accession>A0A8I0MUQ5</accession>
<keyword evidence="4" id="KW-0804">Transcription</keyword>
<evidence type="ECO:0000313" key="6">
    <source>
        <dbReference type="EMBL" id="MBE0346205.1"/>
    </source>
</evidence>
<reference evidence="6 7" key="1">
    <citation type="submission" date="2015-06" db="EMBL/GenBank/DDBJ databases">
        <title>Genome sequence of Pseudoalteromonas peptidolytica.</title>
        <authorList>
            <person name="Xie B.-B."/>
            <person name="Rong J.-C."/>
            <person name="Qin Q.-L."/>
            <person name="Zhang Y.-Z."/>
        </authorList>
    </citation>
    <scope>NUCLEOTIDE SEQUENCE [LARGE SCALE GENOMIC DNA]</scope>
    <source>
        <strain evidence="6 7">F12-50-A1</strain>
    </source>
</reference>
<evidence type="ECO:0000259" key="5">
    <source>
        <dbReference type="PROSITE" id="PS01124"/>
    </source>
</evidence>
<proteinExistence type="predicted"/>
<dbReference type="SUPFAM" id="SSF51215">
    <property type="entry name" value="Regulatory protein AraC"/>
    <property type="match status" value="1"/>
</dbReference>
<dbReference type="PRINTS" id="PR00032">
    <property type="entry name" value="HTHARAC"/>
</dbReference>
<comment type="caution">
    <text evidence="6">The sequence shown here is derived from an EMBL/GenBank/DDBJ whole genome shotgun (WGS) entry which is preliminary data.</text>
</comment>
<dbReference type="InterPro" id="IPR009057">
    <property type="entry name" value="Homeodomain-like_sf"/>
</dbReference>
<name>A0A8I0MUQ5_9GAMM</name>
<dbReference type="PROSITE" id="PS00041">
    <property type="entry name" value="HTH_ARAC_FAMILY_1"/>
    <property type="match status" value="1"/>
</dbReference>
<dbReference type="Gene3D" id="1.10.10.60">
    <property type="entry name" value="Homeodomain-like"/>
    <property type="match status" value="1"/>
</dbReference>
<sequence length="266" mass="30684">MEKSKIWKDKSVVGVELLSAQYTKFEFAKHWHDELAIGVIEDGAEGILYGGQKLIVPKHHIVAINPAEVHTGFPGVPSGWRYRMFYFDLAFLQQVFDKMSVHLEPVVNRTIIDDKRLFLGLLQLHQAMEQTSFTLTKESLLLITLEQVFTQYGEVNNPERTTFIDTHNVFRARDYLFDNWQENISLDELEGLTNSTRFQLIKSFNSTFGLTPHQFLLQIKIQKAKSLLAKGMTCVDTALFCGFYDQSHFNRNFKRAYGVSPSNYKC</sequence>
<dbReference type="PANTHER" id="PTHR46796:SF2">
    <property type="entry name" value="TRANSCRIPTIONAL REGULATORY PROTEIN"/>
    <property type="match status" value="1"/>
</dbReference>
<dbReference type="EMBL" id="AQHF01000020">
    <property type="protein sequence ID" value="MBE0346205.1"/>
    <property type="molecule type" value="Genomic_DNA"/>
</dbReference>
<evidence type="ECO:0000256" key="3">
    <source>
        <dbReference type="ARBA" id="ARBA00023159"/>
    </source>
</evidence>
<keyword evidence="7" id="KW-1185">Reference proteome</keyword>
<dbReference type="InterPro" id="IPR018062">
    <property type="entry name" value="HTH_AraC-typ_CS"/>
</dbReference>
<keyword evidence="1" id="KW-0805">Transcription regulation</keyword>
<dbReference type="RefSeq" id="WP_128732195.1">
    <property type="nucleotide sequence ID" value="NZ_AQHF01000020.1"/>
</dbReference>
<dbReference type="SMART" id="SM00342">
    <property type="entry name" value="HTH_ARAC"/>
    <property type="match status" value="1"/>
</dbReference>
<keyword evidence="3" id="KW-0010">Activator</keyword>
<dbReference type="Proteomes" id="UP000660708">
    <property type="component" value="Unassembled WGS sequence"/>
</dbReference>